<keyword evidence="5" id="KW-0997">Cell inner membrane</keyword>
<dbReference type="RefSeq" id="WP_253449672.1">
    <property type="nucleotide sequence ID" value="NZ_JALJYF010000002.1"/>
</dbReference>
<evidence type="ECO:0000256" key="8">
    <source>
        <dbReference type="ARBA" id="ARBA00023136"/>
    </source>
</evidence>
<evidence type="ECO:0000256" key="7">
    <source>
        <dbReference type="ARBA" id="ARBA00022989"/>
    </source>
</evidence>
<protein>
    <submittedName>
        <fullName evidence="12">HemY protein</fullName>
    </submittedName>
</protein>
<evidence type="ECO:0000313" key="13">
    <source>
        <dbReference type="Proteomes" id="UP001523550"/>
    </source>
</evidence>
<evidence type="ECO:0000259" key="11">
    <source>
        <dbReference type="Pfam" id="PF07219"/>
    </source>
</evidence>
<evidence type="ECO:0000256" key="2">
    <source>
        <dbReference type="ARBA" id="ARBA00004429"/>
    </source>
</evidence>
<evidence type="ECO:0000256" key="9">
    <source>
        <dbReference type="ARBA" id="ARBA00023244"/>
    </source>
</evidence>
<dbReference type="SUPFAM" id="SSF48452">
    <property type="entry name" value="TPR-like"/>
    <property type="match status" value="1"/>
</dbReference>
<dbReference type="InterPro" id="IPR011990">
    <property type="entry name" value="TPR-like_helical_dom_sf"/>
</dbReference>
<reference evidence="12 13" key="1">
    <citation type="submission" date="2022-03" db="EMBL/GenBank/DDBJ databases">
        <title>Genomic Encyclopedia of Type Strains, Phase III (KMG-III): the genomes of soil and plant-associated and newly described type strains.</title>
        <authorList>
            <person name="Whitman W."/>
        </authorList>
    </citation>
    <scope>NUCLEOTIDE SEQUENCE [LARGE SCALE GENOMIC DNA]</scope>
    <source>
        <strain evidence="12 13">BSker1</strain>
    </source>
</reference>
<dbReference type="Gene3D" id="1.25.40.10">
    <property type="entry name" value="Tetratricopeptide repeat domain"/>
    <property type="match status" value="1"/>
</dbReference>
<feature type="domain" description="HemY N-terminal" evidence="11">
    <location>
        <begin position="26"/>
        <end position="132"/>
    </location>
</feature>
<dbReference type="NCBIfam" id="TIGR00540">
    <property type="entry name" value="TPR_hemY_coli"/>
    <property type="match status" value="1"/>
</dbReference>
<dbReference type="EMBL" id="JALJYF010000002">
    <property type="protein sequence ID" value="MCP1728126.1"/>
    <property type="molecule type" value="Genomic_DNA"/>
</dbReference>
<evidence type="ECO:0000256" key="4">
    <source>
        <dbReference type="ARBA" id="ARBA00022475"/>
    </source>
</evidence>
<keyword evidence="13" id="KW-1185">Reference proteome</keyword>
<gene>
    <name evidence="12" type="ORF">J2T60_002126</name>
</gene>
<evidence type="ECO:0000256" key="10">
    <source>
        <dbReference type="SAM" id="Phobius"/>
    </source>
</evidence>
<evidence type="ECO:0000256" key="5">
    <source>
        <dbReference type="ARBA" id="ARBA00022519"/>
    </source>
</evidence>
<dbReference type="InterPro" id="IPR010817">
    <property type="entry name" value="HemY_N"/>
</dbReference>
<accession>A0ABT1G9W8</accession>
<evidence type="ECO:0000256" key="3">
    <source>
        <dbReference type="ARBA" id="ARBA00004744"/>
    </source>
</evidence>
<keyword evidence="7 10" id="KW-1133">Transmembrane helix</keyword>
<evidence type="ECO:0000313" key="12">
    <source>
        <dbReference type="EMBL" id="MCP1728126.1"/>
    </source>
</evidence>
<name>A0ABT1G9W8_9GAMM</name>
<comment type="pathway">
    <text evidence="3">Porphyrin-containing compound metabolism; protoheme biosynthesis.</text>
</comment>
<keyword evidence="4" id="KW-1003">Cell membrane</keyword>
<dbReference type="InterPro" id="IPR005254">
    <property type="entry name" value="Heme_biosyn_assoc_TPR_pro"/>
</dbReference>
<feature type="transmembrane region" description="Helical" evidence="10">
    <location>
        <begin position="39"/>
        <end position="62"/>
    </location>
</feature>
<organism evidence="12 13">
    <name type="scientific">Natronospira proteinivora</name>
    <dbReference type="NCBI Taxonomy" id="1807133"/>
    <lineage>
        <taxon>Bacteria</taxon>
        <taxon>Pseudomonadati</taxon>
        <taxon>Pseudomonadota</taxon>
        <taxon>Gammaproteobacteria</taxon>
        <taxon>Natronospirales</taxon>
        <taxon>Natronospiraceae</taxon>
        <taxon>Natronospira</taxon>
    </lineage>
</organism>
<comment type="function">
    <text evidence="1">Involved in a late step of protoheme IX synthesis.</text>
</comment>
<sequence>MRRLFAFLLLLLVAIGLGLLLRADNGYVLLSWGSWSVEMSLALFAIFLVVGLFLLFVIVRTLRAIMRLPRRLRGGMSGWRRRRARQGLTQGLIDLAEGRWQAAERGLGKWADYSETPLINYLAAARAAQLQGGHRRRDIYLKNAYEQTPSATLAVLLTQAELQLGHGQQEHALATLRRLQELSPGHRFGLRMLARAYQQVGDWYSLHEILPQLRRKHVFHEQEMNTIERDCFRRLLRQRGEEGNREAVEAVWAKMPRRLRRDADIQLARIRALLAVNAQSDAEHAIEDGLKRHWQSDMVVLYGTLSGGDPARRLKQAETWQKQHPNDPMLLLTLARLCIVNELWGKAHQYLDDSLALEPRPDSYEELGRLLEHLGEQQKAGVAYRQGLEMAVKHKAETPGAKMPIVPRPARAQD</sequence>
<dbReference type="Proteomes" id="UP001523550">
    <property type="component" value="Unassembled WGS sequence"/>
</dbReference>
<keyword evidence="9" id="KW-0627">Porphyrin biosynthesis</keyword>
<keyword evidence="8 10" id="KW-0472">Membrane</keyword>
<evidence type="ECO:0000256" key="6">
    <source>
        <dbReference type="ARBA" id="ARBA00022692"/>
    </source>
</evidence>
<evidence type="ECO:0000256" key="1">
    <source>
        <dbReference type="ARBA" id="ARBA00002962"/>
    </source>
</evidence>
<proteinExistence type="predicted"/>
<keyword evidence="6 10" id="KW-0812">Transmembrane</keyword>
<dbReference type="Pfam" id="PF07219">
    <property type="entry name" value="HemY_N"/>
    <property type="match status" value="1"/>
</dbReference>
<comment type="caution">
    <text evidence="12">The sequence shown here is derived from an EMBL/GenBank/DDBJ whole genome shotgun (WGS) entry which is preliminary data.</text>
</comment>
<comment type="subcellular location">
    <subcellularLocation>
        <location evidence="2">Cell inner membrane</location>
        <topology evidence="2">Multi-pass membrane protein</topology>
    </subcellularLocation>
</comment>